<comment type="caution">
    <text evidence="2">The sequence shown here is derived from an EMBL/GenBank/DDBJ whole genome shotgun (WGS) entry which is preliminary data.</text>
</comment>
<keyword evidence="3" id="KW-1185">Reference proteome</keyword>
<dbReference type="GeneID" id="85391126"/>
<feature type="signal peptide" evidence="1">
    <location>
        <begin position="1"/>
        <end position="19"/>
    </location>
</feature>
<dbReference type="Proteomes" id="UP001244207">
    <property type="component" value="Unassembled WGS sequence"/>
</dbReference>
<evidence type="ECO:0008006" key="4">
    <source>
        <dbReference type="Google" id="ProtNLM"/>
    </source>
</evidence>
<sequence length="109" mass="12121">MSMLRVLLSLDILSASLLGLERQLNYRQPRKLEAITTPVVRMPVSPHIFPPLGLSIAEAARYLAHVRPNHQGQPSAEVRAGSCSLWHCIFQGQRDSVYDVDKAARQCTA</sequence>
<reference evidence="2" key="1">
    <citation type="submission" date="2021-12" db="EMBL/GenBank/DDBJ databases">
        <title>Comparative genomics, transcriptomics and evolutionary studies reveal genomic signatures of adaptation to plant cell wall in hemibiotrophic fungi.</title>
        <authorList>
            <consortium name="DOE Joint Genome Institute"/>
            <person name="Baroncelli R."/>
            <person name="Diaz J.F."/>
            <person name="Benocci T."/>
            <person name="Peng M."/>
            <person name="Battaglia E."/>
            <person name="Haridas S."/>
            <person name="Andreopoulos W."/>
            <person name="Labutti K."/>
            <person name="Pangilinan J."/>
            <person name="Floch G.L."/>
            <person name="Makela M.R."/>
            <person name="Henrissat B."/>
            <person name="Grigoriev I.V."/>
            <person name="Crouch J.A."/>
            <person name="De Vries R.P."/>
            <person name="Sukno S.A."/>
            <person name="Thon M.R."/>
        </authorList>
    </citation>
    <scope>NUCLEOTIDE SEQUENCE</scope>
    <source>
        <strain evidence="2">CBS 112980</strain>
    </source>
</reference>
<dbReference type="EMBL" id="JAHMHS010000008">
    <property type="protein sequence ID" value="KAK1730191.1"/>
    <property type="molecule type" value="Genomic_DNA"/>
</dbReference>
<evidence type="ECO:0000313" key="3">
    <source>
        <dbReference type="Proteomes" id="UP001244207"/>
    </source>
</evidence>
<protein>
    <recommendedName>
        <fullName evidence="4">Secreted protein</fullName>
    </recommendedName>
</protein>
<dbReference type="AlphaFoldDB" id="A0AAD8XMR3"/>
<accession>A0AAD8XMR3</accession>
<evidence type="ECO:0000256" key="1">
    <source>
        <dbReference type="SAM" id="SignalP"/>
    </source>
</evidence>
<feature type="chain" id="PRO_5041900516" description="Secreted protein" evidence="1">
    <location>
        <begin position="20"/>
        <end position="109"/>
    </location>
</feature>
<keyword evidence="1" id="KW-0732">Signal</keyword>
<evidence type="ECO:0000313" key="2">
    <source>
        <dbReference type="EMBL" id="KAK1730191.1"/>
    </source>
</evidence>
<proteinExistence type="predicted"/>
<dbReference type="RefSeq" id="XP_060370246.1">
    <property type="nucleotide sequence ID" value="XM_060507227.1"/>
</dbReference>
<name>A0AAD8XMR3_GLOAC</name>
<organism evidence="2 3">
    <name type="scientific">Glomerella acutata</name>
    <name type="common">Colletotrichum acutatum</name>
    <dbReference type="NCBI Taxonomy" id="27357"/>
    <lineage>
        <taxon>Eukaryota</taxon>
        <taxon>Fungi</taxon>
        <taxon>Dikarya</taxon>
        <taxon>Ascomycota</taxon>
        <taxon>Pezizomycotina</taxon>
        <taxon>Sordariomycetes</taxon>
        <taxon>Hypocreomycetidae</taxon>
        <taxon>Glomerellales</taxon>
        <taxon>Glomerellaceae</taxon>
        <taxon>Colletotrichum</taxon>
        <taxon>Colletotrichum acutatum species complex</taxon>
    </lineage>
</organism>
<gene>
    <name evidence="2" type="ORF">BDZ83DRAFT_603461</name>
</gene>